<dbReference type="CDD" id="cd01392">
    <property type="entry name" value="HTH_LacI"/>
    <property type="match status" value="1"/>
</dbReference>
<feature type="domain" description="HTH lacI-type" evidence="4">
    <location>
        <begin position="10"/>
        <end position="64"/>
    </location>
</feature>
<name>A0ABN6SE19_9BIFI</name>
<dbReference type="Gene3D" id="1.10.260.40">
    <property type="entry name" value="lambda repressor-like DNA-binding domains"/>
    <property type="match status" value="1"/>
</dbReference>
<sequence length="358" mass="38785">MTRETASSQTSIANVAALANVSTATVSRVLSGQRSKDDDIAQRVRQAADQLNYSANFAASSLRSDVTRTIGLVLPQISEEETPTVLLNSLSAAIRAANRYLLLAVGTDAQEQSKDLHSFLARGVDGLIIISDSSADSLIDSLNQAHKDLPIVQIGGKSLTPHISWVGTDESEAMRMTVDHLAEQGAHAIAYLSREIETYTAADLFTTFYTQAKALDLTPDPDWVQFGPCTMERGYQAALSLFQGRRIVPDAVVCASDAVALGVLIACRHINLRVPEDVKIIGYGDSPACELAQPALTSIHPVYEDMANEAVRIICERTTGKPRLPSYRAFKPELIYRESTWSPRTGSSDMTLPGAVDY</sequence>
<dbReference type="Pfam" id="PF00356">
    <property type="entry name" value="LacI"/>
    <property type="match status" value="1"/>
</dbReference>
<dbReference type="InterPro" id="IPR010982">
    <property type="entry name" value="Lambda_DNA-bd_dom_sf"/>
</dbReference>
<dbReference type="SUPFAM" id="SSF47413">
    <property type="entry name" value="lambda repressor-like DNA-binding domains"/>
    <property type="match status" value="1"/>
</dbReference>
<protein>
    <submittedName>
        <fullName evidence="5">LacI family transcriptional regulator</fullName>
    </submittedName>
</protein>
<evidence type="ECO:0000256" key="1">
    <source>
        <dbReference type="ARBA" id="ARBA00023015"/>
    </source>
</evidence>
<dbReference type="InterPro" id="IPR046335">
    <property type="entry name" value="LacI/GalR-like_sensor"/>
</dbReference>
<evidence type="ECO:0000313" key="6">
    <source>
        <dbReference type="Proteomes" id="UP001321766"/>
    </source>
</evidence>
<dbReference type="SMART" id="SM00354">
    <property type="entry name" value="HTH_LACI"/>
    <property type="match status" value="1"/>
</dbReference>
<dbReference type="SUPFAM" id="SSF53822">
    <property type="entry name" value="Periplasmic binding protein-like I"/>
    <property type="match status" value="1"/>
</dbReference>
<evidence type="ECO:0000313" key="5">
    <source>
        <dbReference type="EMBL" id="BDR53743.1"/>
    </source>
</evidence>
<evidence type="ECO:0000256" key="2">
    <source>
        <dbReference type="ARBA" id="ARBA00023125"/>
    </source>
</evidence>
<keyword evidence="3" id="KW-0804">Transcription</keyword>
<dbReference type="EMBL" id="AP026798">
    <property type="protein sequence ID" value="BDR53743.1"/>
    <property type="molecule type" value="Genomic_DNA"/>
</dbReference>
<dbReference type="PANTHER" id="PTHR30146">
    <property type="entry name" value="LACI-RELATED TRANSCRIPTIONAL REPRESSOR"/>
    <property type="match status" value="1"/>
</dbReference>
<gene>
    <name evidence="5" type="ORF">KIM372_16500</name>
</gene>
<dbReference type="Pfam" id="PF13377">
    <property type="entry name" value="Peripla_BP_3"/>
    <property type="match status" value="1"/>
</dbReference>
<keyword evidence="6" id="KW-1185">Reference proteome</keyword>
<dbReference type="InterPro" id="IPR000843">
    <property type="entry name" value="HTH_LacI"/>
</dbReference>
<reference evidence="5 6" key="1">
    <citation type="journal article" date="2023" name="Microbiol. Spectr.">
        <title>Symbiosis of Carpenter Bees with Uncharacterized Lactic Acid Bacteria Showing NAD Auxotrophy.</title>
        <authorList>
            <person name="Kawasaki S."/>
            <person name="Ozawa K."/>
            <person name="Mori T."/>
            <person name="Yamamoto A."/>
            <person name="Ito M."/>
            <person name="Ohkuma M."/>
            <person name="Sakamoto M."/>
            <person name="Matsutani M."/>
        </authorList>
    </citation>
    <scope>NUCLEOTIDE SEQUENCE [LARGE SCALE GENOMIC DNA]</scope>
    <source>
        <strain evidence="5 6">Kim37-2</strain>
    </source>
</reference>
<keyword evidence="2" id="KW-0238">DNA-binding</keyword>
<accession>A0ABN6SE19</accession>
<proteinExistence type="predicted"/>
<evidence type="ECO:0000256" key="3">
    <source>
        <dbReference type="ARBA" id="ARBA00023163"/>
    </source>
</evidence>
<dbReference type="InterPro" id="IPR028082">
    <property type="entry name" value="Peripla_BP_I"/>
</dbReference>
<dbReference type="Gene3D" id="3.40.50.2300">
    <property type="match status" value="2"/>
</dbReference>
<keyword evidence="1" id="KW-0805">Transcription regulation</keyword>
<dbReference type="Proteomes" id="UP001321766">
    <property type="component" value="Chromosome"/>
</dbReference>
<dbReference type="PROSITE" id="PS50932">
    <property type="entry name" value="HTH_LACI_2"/>
    <property type="match status" value="1"/>
</dbReference>
<organism evidence="5 6">
    <name type="scientific">Bombiscardovia nodaiensis</name>
    <dbReference type="NCBI Taxonomy" id="2932181"/>
    <lineage>
        <taxon>Bacteria</taxon>
        <taxon>Bacillati</taxon>
        <taxon>Actinomycetota</taxon>
        <taxon>Actinomycetes</taxon>
        <taxon>Bifidobacteriales</taxon>
        <taxon>Bifidobacteriaceae</taxon>
        <taxon>Bombiscardovia</taxon>
    </lineage>
</organism>
<dbReference type="CDD" id="cd06267">
    <property type="entry name" value="PBP1_LacI_sugar_binding-like"/>
    <property type="match status" value="1"/>
</dbReference>
<dbReference type="PANTHER" id="PTHR30146:SF138">
    <property type="entry name" value="TRANSCRIPTIONAL REGULATORY PROTEIN"/>
    <property type="match status" value="1"/>
</dbReference>
<evidence type="ECO:0000259" key="4">
    <source>
        <dbReference type="PROSITE" id="PS50932"/>
    </source>
</evidence>